<organism evidence="1 2">
    <name type="scientific">Ascochyta lentis</name>
    <dbReference type="NCBI Taxonomy" id="205686"/>
    <lineage>
        <taxon>Eukaryota</taxon>
        <taxon>Fungi</taxon>
        <taxon>Dikarya</taxon>
        <taxon>Ascomycota</taxon>
        <taxon>Pezizomycotina</taxon>
        <taxon>Dothideomycetes</taxon>
        <taxon>Pleosporomycetidae</taxon>
        <taxon>Pleosporales</taxon>
        <taxon>Pleosporineae</taxon>
        <taxon>Didymellaceae</taxon>
        <taxon>Ascochyta</taxon>
    </lineage>
</organism>
<dbReference type="AlphaFoldDB" id="A0A8H7J1C7"/>
<reference evidence="1" key="1">
    <citation type="submission" date="2018-12" db="EMBL/GenBank/DDBJ databases">
        <authorList>
            <person name="Syme R.A."/>
            <person name="Farfan-Caceres L."/>
            <person name="Lichtenzveig J."/>
        </authorList>
    </citation>
    <scope>NUCLEOTIDE SEQUENCE</scope>
    <source>
        <strain evidence="1">Al4</strain>
    </source>
</reference>
<dbReference type="Proteomes" id="UP000651452">
    <property type="component" value="Unassembled WGS sequence"/>
</dbReference>
<sequence>MTDQPNFQSEAALAFEREYDTKRAHLDAKLARKGSQITHHESELKKLEDLAAARRKPSKELERSITATRNTIKEVRKEYAAAVVDFYTWTKCKHDEVGRQIERAVEERLEKVDVKLKSLKYEDITVEADE</sequence>
<dbReference type="EMBL" id="RZGK01000016">
    <property type="protein sequence ID" value="KAF9693393.1"/>
    <property type="molecule type" value="Genomic_DNA"/>
</dbReference>
<protein>
    <submittedName>
        <fullName evidence="1">Uncharacterized protein</fullName>
    </submittedName>
</protein>
<proteinExistence type="predicted"/>
<reference evidence="1" key="2">
    <citation type="submission" date="2020-09" db="EMBL/GenBank/DDBJ databases">
        <title>Reference genome assembly for Australian Ascochyta lentis isolate Al4.</title>
        <authorList>
            <person name="Lee R.C."/>
            <person name="Farfan-Caceres L.M."/>
            <person name="Debler J.W."/>
            <person name="Williams A.H."/>
            <person name="Henares B.M."/>
        </authorList>
    </citation>
    <scope>NUCLEOTIDE SEQUENCE</scope>
    <source>
        <strain evidence="1">Al4</strain>
    </source>
</reference>
<accession>A0A8H7J1C7</accession>
<evidence type="ECO:0000313" key="1">
    <source>
        <dbReference type="EMBL" id="KAF9693393.1"/>
    </source>
</evidence>
<gene>
    <name evidence="1" type="ORF">EKO04_008761</name>
</gene>
<evidence type="ECO:0000313" key="2">
    <source>
        <dbReference type="Proteomes" id="UP000651452"/>
    </source>
</evidence>
<keyword evidence="2" id="KW-1185">Reference proteome</keyword>
<name>A0A8H7J1C7_9PLEO</name>
<comment type="caution">
    <text evidence="1">The sequence shown here is derived from an EMBL/GenBank/DDBJ whole genome shotgun (WGS) entry which is preliminary data.</text>
</comment>